<dbReference type="RefSeq" id="XP_066928600.1">
    <property type="nucleotide sequence ID" value="XM_067072499.1"/>
</dbReference>
<evidence type="ECO:0000256" key="1">
    <source>
        <dbReference type="ARBA" id="ARBA00004141"/>
    </source>
</evidence>
<evidence type="ECO:0000313" key="8">
    <source>
        <dbReference type="Proteomes" id="UP000594262"/>
    </source>
</evidence>
<dbReference type="PANTHER" id="PTHR13285">
    <property type="entry name" value="ACYLTRANSFERASE"/>
    <property type="match status" value="1"/>
</dbReference>
<feature type="transmembrane region" description="Helical" evidence="6">
    <location>
        <begin position="370"/>
        <end position="387"/>
    </location>
</feature>
<feature type="transmembrane region" description="Helical" evidence="6">
    <location>
        <begin position="12"/>
        <end position="30"/>
    </location>
</feature>
<keyword evidence="4 6" id="KW-0472">Membrane</keyword>
<evidence type="ECO:0000256" key="4">
    <source>
        <dbReference type="ARBA" id="ARBA00023136"/>
    </source>
</evidence>
<dbReference type="EnsemblMetazoa" id="CLYHEMT019087.1">
    <property type="protein sequence ID" value="CLYHEMP019087.1"/>
    <property type="gene ID" value="CLYHEMG019087"/>
</dbReference>
<name>A0A7M5X867_9CNID</name>
<feature type="transmembrane region" description="Helical" evidence="6">
    <location>
        <begin position="84"/>
        <end position="116"/>
    </location>
</feature>
<keyword evidence="8" id="KW-1185">Reference proteome</keyword>
<evidence type="ECO:0000313" key="7">
    <source>
        <dbReference type="EnsemblMetazoa" id="CLYHEMP019087.1"/>
    </source>
</evidence>
<dbReference type="Pfam" id="PF03062">
    <property type="entry name" value="MBOAT"/>
    <property type="match status" value="1"/>
</dbReference>
<dbReference type="GeneID" id="136816067"/>
<keyword evidence="2 6" id="KW-0812">Transmembrane</keyword>
<feature type="transmembrane region" description="Helical" evidence="6">
    <location>
        <begin position="435"/>
        <end position="456"/>
    </location>
</feature>
<feature type="transmembrane region" description="Helical" evidence="6">
    <location>
        <begin position="50"/>
        <end position="72"/>
    </location>
</feature>
<reference evidence="7" key="1">
    <citation type="submission" date="2021-01" db="UniProtKB">
        <authorList>
            <consortium name="EnsemblMetazoa"/>
        </authorList>
    </citation>
    <scope>IDENTIFICATION</scope>
</reference>
<proteinExistence type="inferred from homology"/>
<dbReference type="InterPro" id="IPR051085">
    <property type="entry name" value="MB_O-acyltransferase"/>
</dbReference>
<dbReference type="GO" id="GO:0005783">
    <property type="term" value="C:endoplasmic reticulum"/>
    <property type="evidence" value="ECO:0007669"/>
    <property type="project" value="TreeGrafter"/>
</dbReference>
<protein>
    <submittedName>
        <fullName evidence="7">Uncharacterized protein</fullName>
    </submittedName>
</protein>
<feature type="transmembrane region" description="Helical" evidence="6">
    <location>
        <begin position="122"/>
        <end position="139"/>
    </location>
</feature>
<evidence type="ECO:0000256" key="6">
    <source>
        <dbReference type="SAM" id="Phobius"/>
    </source>
</evidence>
<dbReference type="AlphaFoldDB" id="A0A7M5X867"/>
<dbReference type="Proteomes" id="UP000594262">
    <property type="component" value="Unplaced"/>
</dbReference>
<dbReference type="OrthoDB" id="420606at2759"/>
<dbReference type="GO" id="GO:0016020">
    <property type="term" value="C:membrane"/>
    <property type="evidence" value="ECO:0007669"/>
    <property type="project" value="UniProtKB-SubCell"/>
</dbReference>
<feature type="transmembrane region" description="Helical" evidence="6">
    <location>
        <begin position="346"/>
        <end position="364"/>
    </location>
</feature>
<comment type="subcellular location">
    <subcellularLocation>
        <location evidence="1">Membrane</location>
        <topology evidence="1">Multi-pass membrane protein</topology>
    </subcellularLocation>
</comment>
<accession>A0A7M5X867</accession>
<dbReference type="GO" id="GO:0016409">
    <property type="term" value="F:palmitoyltransferase activity"/>
    <property type="evidence" value="ECO:0007669"/>
    <property type="project" value="TreeGrafter"/>
</dbReference>
<keyword evidence="3 6" id="KW-1133">Transmembrane helix</keyword>
<evidence type="ECO:0000256" key="3">
    <source>
        <dbReference type="ARBA" id="ARBA00022989"/>
    </source>
</evidence>
<organism evidence="7 8">
    <name type="scientific">Clytia hemisphaerica</name>
    <dbReference type="NCBI Taxonomy" id="252671"/>
    <lineage>
        <taxon>Eukaryota</taxon>
        <taxon>Metazoa</taxon>
        <taxon>Cnidaria</taxon>
        <taxon>Hydrozoa</taxon>
        <taxon>Hydroidolina</taxon>
        <taxon>Leptothecata</taxon>
        <taxon>Obeliida</taxon>
        <taxon>Clytiidae</taxon>
        <taxon>Clytia</taxon>
    </lineage>
</organism>
<evidence type="ECO:0000256" key="5">
    <source>
        <dbReference type="ARBA" id="ARBA00038268"/>
    </source>
</evidence>
<feature type="transmembrane region" description="Helical" evidence="6">
    <location>
        <begin position="408"/>
        <end position="429"/>
    </location>
</feature>
<comment type="similarity">
    <text evidence="5">Belongs to the membrane-bound acyltransferase family. HHAT subfamily.</text>
</comment>
<dbReference type="InterPro" id="IPR004299">
    <property type="entry name" value="MBOAT_fam"/>
</dbReference>
<evidence type="ECO:0000256" key="2">
    <source>
        <dbReference type="ARBA" id="ARBA00022692"/>
    </source>
</evidence>
<sequence>MNGFQKIETTLIWSLRIFLCLYPLHVVYRLRKLTYIDGLEDGAPDDHEWYAWREHALPLGIAFSIYSILGRLMSQNFPKYRKVYFILAGALALALLLSTNAVMLFLTHIMFFYIIIRVERRSLMWIYALFMIYTINFKFEIQKDFFVISPQVADIVRFSLLMVYIRCIDYSSSVMEERQENNLTDFLHYMFYLPLFLNGPLMTYKDFQQQNFEIDKFNGKTKESRISEIAKNVITCTTYAACLELFMNHLYTPKVIHQTDLLSTQTGLEALSIAWVHVQLFCIKYIIFFRFSGLFAKIDGFTPPGPPKCVSMTSTFMEMWRTFDRGLYQFLQHCIYYPMGGSKKGLVRQISASFLCFGFVAYWHGATELLFTWGVVNWVGIVLESMAKILVKRFGSEESIRNSVRLRSVILTVPILALIFSNFLFLTGIDTAVQLLTQIFTSWKDIFIVTISLYIVNRSIFDVENYQSRKNF</sequence>
<dbReference type="PANTHER" id="PTHR13285:SF18">
    <property type="entry name" value="PROTEIN-CYSTEINE N-PALMITOYLTRANSFERASE RASP"/>
    <property type="match status" value="1"/>
</dbReference>